<dbReference type="NCBIfam" id="TIGR00152">
    <property type="entry name" value="dephospho-CoA kinase"/>
    <property type="match status" value="1"/>
</dbReference>
<dbReference type="PANTHER" id="PTHR10695:SF46">
    <property type="entry name" value="BIFUNCTIONAL COENZYME A SYNTHASE-RELATED"/>
    <property type="match status" value="1"/>
</dbReference>
<dbReference type="GO" id="GO:0005524">
    <property type="term" value="F:ATP binding"/>
    <property type="evidence" value="ECO:0007669"/>
    <property type="project" value="UniProtKB-UniRule"/>
</dbReference>
<dbReference type="GO" id="GO:0015937">
    <property type="term" value="P:coenzyme A biosynthetic process"/>
    <property type="evidence" value="ECO:0007669"/>
    <property type="project" value="UniProtKB-UniRule"/>
</dbReference>
<evidence type="ECO:0000256" key="2">
    <source>
        <dbReference type="ARBA" id="ARBA00022840"/>
    </source>
</evidence>
<keyword evidence="3" id="KW-0963">Cytoplasm</keyword>
<dbReference type="GO" id="GO:0005737">
    <property type="term" value="C:cytoplasm"/>
    <property type="evidence" value="ECO:0007669"/>
    <property type="project" value="UniProtKB-SubCell"/>
</dbReference>
<dbReference type="PROSITE" id="PS51219">
    <property type="entry name" value="DPCK"/>
    <property type="match status" value="1"/>
</dbReference>
<comment type="function">
    <text evidence="3">Catalyzes the phosphorylation of the 3'-hydroxyl group of dephosphocoenzyme A to form coenzyme A.</text>
</comment>
<comment type="catalytic activity">
    <reaction evidence="3">
        <text>3'-dephospho-CoA + ATP = ADP + CoA + H(+)</text>
        <dbReference type="Rhea" id="RHEA:18245"/>
        <dbReference type="ChEBI" id="CHEBI:15378"/>
        <dbReference type="ChEBI" id="CHEBI:30616"/>
        <dbReference type="ChEBI" id="CHEBI:57287"/>
        <dbReference type="ChEBI" id="CHEBI:57328"/>
        <dbReference type="ChEBI" id="CHEBI:456216"/>
        <dbReference type="EC" id="2.7.1.24"/>
    </reaction>
</comment>
<dbReference type="CDD" id="cd02022">
    <property type="entry name" value="DPCK"/>
    <property type="match status" value="1"/>
</dbReference>
<comment type="pathway">
    <text evidence="3">Cofactor biosynthesis; coenzyme A biosynthesis; CoA from (R)-pantothenate: step 5/5.</text>
</comment>
<dbReference type="Pfam" id="PF01121">
    <property type="entry name" value="CoaE"/>
    <property type="match status" value="1"/>
</dbReference>
<comment type="subcellular location">
    <subcellularLocation>
        <location evidence="3">Cytoplasm</location>
    </subcellularLocation>
</comment>
<sequence>MKETKKKPLIIGLTGPIASGKNEVCKILRRRGAYVIEADKVGHEIMKPQRAVWHNIVRTFGSKILMAGGKVNRRKLGELVFGNPKLLKKLNKIMHPVMKEKITKEIRDRKSEIGKLIVINAAVLKEMELISLVDEVWVVLADKKKRLNRLVKKGLSRERALARIRVQKADKDYIKIADKVIRNNGTKKRLKEEILKIMKARF</sequence>
<dbReference type="EMBL" id="LIZX01000025">
    <property type="protein sequence ID" value="KPJ69393.1"/>
    <property type="molecule type" value="Genomic_DNA"/>
</dbReference>
<dbReference type="Gene3D" id="3.40.50.300">
    <property type="entry name" value="P-loop containing nucleotide triphosphate hydrolases"/>
    <property type="match status" value="1"/>
</dbReference>
<evidence type="ECO:0000313" key="6">
    <source>
        <dbReference type="Proteomes" id="UP000051861"/>
    </source>
</evidence>
<reference evidence="5 6" key="1">
    <citation type="journal article" date="2015" name="Microbiome">
        <title>Genomic resolution of linkages in carbon, nitrogen, and sulfur cycling among widespread estuary sediment bacteria.</title>
        <authorList>
            <person name="Baker B.J."/>
            <person name="Lazar C.S."/>
            <person name="Teske A.P."/>
            <person name="Dick G.J."/>
        </authorList>
    </citation>
    <scope>NUCLEOTIDE SEQUENCE [LARGE SCALE GENOMIC DNA]</scope>
    <source>
        <strain evidence="5">DG_54_3</strain>
    </source>
</reference>
<dbReference type="InterPro" id="IPR027417">
    <property type="entry name" value="P-loop_NTPase"/>
</dbReference>
<evidence type="ECO:0000256" key="1">
    <source>
        <dbReference type="ARBA" id="ARBA00022741"/>
    </source>
</evidence>
<evidence type="ECO:0000256" key="4">
    <source>
        <dbReference type="NCBIfam" id="TIGR00152"/>
    </source>
</evidence>
<keyword evidence="2 3" id="KW-0067">ATP-binding</keyword>
<feature type="binding site" evidence="3">
    <location>
        <begin position="18"/>
        <end position="23"/>
    </location>
    <ligand>
        <name>ATP</name>
        <dbReference type="ChEBI" id="CHEBI:30616"/>
    </ligand>
</feature>
<dbReference type="EC" id="2.7.1.24" evidence="3 4"/>
<gene>
    <name evidence="3" type="primary">coaE</name>
    <name evidence="5" type="ORF">AMJ44_03920</name>
</gene>
<dbReference type="Proteomes" id="UP000051861">
    <property type="component" value="Unassembled WGS sequence"/>
</dbReference>
<dbReference type="InterPro" id="IPR001977">
    <property type="entry name" value="Depp_CoAkinase"/>
</dbReference>
<proteinExistence type="inferred from homology"/>
<organism evidence="5 6">
    <name type="scientific">candidate division WOR-1 bacterium DG_54_3</name>
    <dbReference type="NCBI Taxonomy" id="1703775"/>
    <lineage>
        <taxon>Bacteria</taxon>
        <taxon>Bacillati</taxon>
        <taxon>Saganbacteria</taxon>
    </lineage>
</organism>
<dbReference type="AlphaFoldDB" id="A0A0S7Y3Q4"/>
<evidence type="ECO:0000313" key="5">
    <source>
        <dbReference type="EMBL" id="KPJ69393.1"/>
    </source>
</evidence>
<name>A0A0S7Y3Q4_UNCSA</name>
<dbReference type="PANTHER" id="PTHR10695">
    <property type="entry name" value="DEPHOSPHO-COA KINASE-RELATED"/>
    <property type="match status" value="1"/>
</dbReference>
<comment type="similarity">
    <text evidence="3">Belongs to the CoaE family.</text>
</comment>
<evidence type="ECO:0000256" key="3">
    <source>
        <dbReference type="HAMAP-Rule" id="MF_00376"/>
    </source>
</evidence>
<dbReference type="GO" id="GO:0004140">
    <property type="term" value="F:dephospho-CoA kinase activity"/>
    <property type="evidence" value="ECO:0007669"/>
    <property type="project" value="UniProtKB-UniRule"/>
</dbReference>
<dbReference type="SUPFAM" id="SSF52540">
    <property type="entry name" value="P-loop containing nucleoside triphosphate hydrolases"/>
    <property type="match status" value="1"/>
</dbReference>
<dbReference type="HAMAP" id="MF_00376">
    <property type="entry name" value="Dephospho_CoA_kinase"/>
    <property type="match status" value="1"/>
</dbReference>
<keyword evidence="3" id="KW-0173">Coenzyme A biosynthesis</keyword>
<keyword evidence="1 3" id="KW-0547">Nucleotide-binding</keyword>
<protein>
    <recommendedName>
        <fullName evidence="3 4">Dephospho-CoA kinase</fullName>
        <ecNumber evidence="3 4">2.7.1.24</ecNumber>
    </recommendedName>
    <alternativeName>
        <fullName evidence="3">Dephosphocoenzyme A kinase</fullName>
    </alternativeName>
</protein>
<keyword evidence="3" id="KW-0808">Transferase</keyword>
<dbReference type="UniPathway" id="UPA00241">
    <property type="reaction ID" value="UER00356"/>
</dbReference>
<comment type="caution">
    <text evidence="5">The sequence shown here is derived from an EMBL/GenBank/DDBJ whole genome shotgun (WGS) entry which is preliminary data.</text>
</comment>
<accession>A0A0S7Y3Q4</accession>
<keyword evidence="3" id="KW-0418">Kinase</keyword>